<keyword evidence="4" id="KW-1185">Reference proteome</keyword>
<feature type="transmembrane region" description="Helical" evidence="2">
    <location>
        <begin position="182"/>
        <end position="215"/>
    </location>
</feature>
<dbReference type="EMBL" id="MH124167">
    <property type="protein sequence ID" value="AXU41525.1"/>
    <property type="molecule type" value="Genomic_DNA"/>
</dbReference>
<dbReference type="GeneID" id="80534032"/>
<evidence type="ECO:0000256" key="1">
    <source>
        <dbReference type="SAM" id="MobiDB-lite"/>
    </source>
</evidence>
<keyword evidence="2" id="KW-0812">Transmembrane</keyword>
<dbReference type="InterPro" id="IPR008563">
    <property type="entry name" value="AcMNPV_AC81"/>
</dbReference>
<evidence type="ECO:0000313" key="4">
    <source>
        <dbReference type="Proteomes" id="UP000501969"/>
    </source>
</evidence>
<reference evidence="3 4" key="1">
    <citation type="submission" date="2018-03" db="EMBL/GenBank/DDBJ databases">
        <title>Complete genome sequence of a second alphabaculovirus from the true armyworm, Mythimna unipuncta.</title>
        <authorList>
            <person name="Harrison R.L."/>
            <person name="Mowery J.D."/>
            <person name="Bauchan G.R."/>
            <person name="Theilmann D.A."/>
            <person name="Erlandson M.A."/>
        </authorList>
    </citation>
    <scope>NUCLEOTIDE SEQUENCE [LARGE SCALE GENOMIC DNA]</scope>
    <source>
        <strain evidence="3 4">KY310</strain>
    </source>
</reference>
<accession>A0A346TPL5</accession>
<evidence type="ECO:0000256" key="2">
    <source>
        <dbReference type="SAM" id="Phobius"/>
    </source>
</evidence>
<dbReference type="Proteomes" id="UP000501969">
    <property type="component" value="Segment"/>
</dbReference>
<keyword evidence="2" id="KW-1133">Transmembrane helix</keyword>
<dbReference type="KEGG" id="vg:80534032"/>
<dbReference type="RefSeq" id="YP_010796537.1">
    <property type="nucleotide sequence ID" value="NC_076031.1"/>
</dbReference>
<keyword evidence="2" id="KW-0472">Membrane</keyword>
<protein>
    <submittedName>
        <fullName evidence="3">AC81</fullName>
    </submittedName>
</protein>
<organism evidence="3 4">
    <name type="scientific">Mythimna unipuncta nucleopolyhedrovirus</name>
    <dbReference type="NCBI Taxonomy" id="447897"/>
    <lineage>
        <taxon>Viruses</taxon>
        <taxon>Viruses incertae sedis</taxon>
        <taxon>Naldaviricetes</taxon>
        <taxon>Lefavirales</taxon>
        <taxon>Baculoviridae</taxon>
        <taxon>Alphabaculovirus</taxon>
    </lineage>
</organism>
<name>A0A346TPL5_9ABAC</name>
<feature type="region of interest" description="Disordered" evidence="1">
    <location>
        <begin position="1"/>
        <end position="33"/>
    </location>
</feature>
<evidence type="ECO:0000313" key="3">
    <source>
        <dbReference type="EMBL" id="AXU41525.1"/>
    </source>
</evidence>
<dbReference type="Pfam" id="PF05820">
    <property type="entry name" value="Ac81"/>
    <property type="match status" value="1"/>
</dbReference>
<proteinExistence type="predicted"/>
<sequence length="252" mass="29451">MKRKRKSEDEANQTVRVAMSTAEDPPDQIEAKPTTRATLTITTLMNRLQKSESQNEANSHKVKYDPELLLSYLFDGKKDNGTDLNEIKVCKVRVTKTGGAVLAHYYARIKMFNGYTFEFHPGSQPRTFQNVHSDGIVILVRIMCNECFRKELVDFIEGENKFNIAFQNCESILCKRKSMQTVLITIAVIIVLINIGDFSFVHVFFILIIIVLLYINNNYMIRDPKIFICQHKHYKDEYKRFQFVDEQMRRLY</sequence>